<dbReference type="NCBIfam" id="NF001989">
    <property type="entry name" value="PRK00784.1"/>
    <property type="match status" value="1"/>
</dbReference>
<reference evidence="7 8" key="1">
    <citation type="submission" date="2020-05" db="EMBL/GenBank/DDBJ databases">
        <title>Flexivirga sp. ID2601S isolated from air conditioner.</title>
        <authorList>
            <person name="Kim D.H."/>
        </authorList>
    </citation>
    <scope>NUCLEOTIDE SEQUENCE [LARGE SCALE GENOMIC DNA]</scope>
    <source>
        <strain evidence="7 8">ID2601S</strain>
    </source>
</reference>
<dbReference type="InterPro" id="IPR027417">
    <property type="entry name" value="P-loop_NTPase"/>
</dbReference>
<evidence type="ECO:0000256" key="2">
    <source>
        <dbReference type="ARBA" id="ARBA00022573"/>
    </source>
</evidence>
<evidence type="ECO:0000256" key="3">
    <source>
        <dbReference type="ARBA" id="ARBA00022962"/>
    </source>
</evidence>
<dbReference type="GO" id="GO:0015420">
    <property type="term" value="F:ABC-type vitamin B12 transporter activity"/>
    <property type="evidence" value="ECO:0007669"/>
    <property type="project" value="UniProtKB-UniRule"/>
</dbReference>
<dbReference type="GO" id="GO:0009236">
    <property type="term" value="P:cobalamin biosynthetic process"/>
    <property type="evidence" value="ECO:0007669"/>
    <property type="project" value="UniProtKB-UniRule"/>
</dbReference>
<dbReference type="Pfam" id="PF07685">
    <property type="entry name" value="GATase_3"/>
    <property type="match status" value="1"/>
</dbReference>
<dbReference type="PANTHER" id="PTHR21343:SF1">
    <property type="entry name" value="COBYRIC ACID SYNTHASE"/>
    <property type="match status" value="1"/>
</dbReference>
<feature type="active site" evidence="4">
    <location>
        <position position="414"/>
    </location>
</feature>
<dbReference type="InterPro" id="IPR029062">
    <property type="entry name" value="Class_I_gatase-like"/>
</dbReference>
<dbReference type="NCBIfam" id="TIGR00313">
    <property type="entry name" value="cobQ"/>
    <property type="match status" value="1"/>
</dbReference>
<dbReference type="InterPro" id="IPR011698">
    <property type="entry name" value="GATase_3"/>
</dbReference>
<comment type="function">
    <text evidence="4">Catalyzes amidations at positions B, D, E, and G on adenosylcobyrinic A,C-diamide. NH(2) groups are provided by glutamine, and one molecule of ATP is hydrogenolyzed for each amidation.</text>
</comment>
<dbReference type="AlphaFoldDB" id="A0A849AKW0"/>
<feature type="active site" description="Nucleophile" evidence="4">
    <location>
        <position position="332"/>
    </location>
</feature>
<comment type="caution">
    <text evidence="7">The sequence shown here is derived from an EMBL/GenBank/DDBJ whole genome shotgun (WGS) entry which is preliminary data.</text>
</comment>
<dbReference type="InterPro" id="IPR004459">
    <property type="entry name" value="CobQ_synth"/>
</dbReference>
<dbReference type="RefSeq" id="WP_171156724.1">
    <property type="nucleotide sequence ID" value="NZ_JABENB010000002.1"/>
</dbReference>
<dbReference type="CDD" id="cd01750">
    <property type="entry name" value="GATase1_CobQ"/>
    <property type="match status" value="1"/>
</dbReference>
<dbReference type="UniPathway" id="UPA00148"/>
<dbReference type="PANTHER" id="PTHR21343">
    <property type="entry name" value="DETHIOBIOTIN SYNTHETASE"/>
    <property type="match status" value="1"/>
</dbReference>
<dbReference type="InterPro" id="IPR047045">
    <property type="entry name" value="CobQ_N"/>
</dbReference>
<organism evidence="7 8">
    <name type="scientific">Flexivirga aerilata</name>
    <dbReference type="NCBI Taxonomy" id="1656889"/>
    <lineage>
        <taxon>Bacteria</taxon>
        <taxon>Bacillati</taxon>
        <taxon>Actinomycetota</taxon>
        <taxon>Actinomycetes</taxon>
        <taxon>Micrococcales</taxon>
        <taxon>Dermacoccaceae</taxon>
        <taxon>Flexivirga</taxon>
    </lineage>
</organism>
<evidence type="ECO:0000256" key="4">
    <source>
        <dbReference type="HAMAP-Rule" id="MF_00028"/>
    </source>
</evidence>
<dbReference type="Gene3D" id="3.40.50.880">
    <property type="match status" value="1"/>
</dbReference>
<protein>
    <recommendedName>
        <fullName evidence="4">Cobyric acid synthase</fullName>
    </recommendedName>
</protein>
<keyword evidence="3 4" id="KW-0315">Glutamine amidotransferase</keyword>
<evidence type="ECO:0000313" key="8">
    <source>
        <dbReference type="Proteomes" id="UP000557772"/>
    </source>
</evidence>
<comment type="pathway">
    <text evidence="1 4">Cofactor biosynthesis; adenosylcobalamin biosynthesis.</text>
</comment>
<name>A0A849AKW0_9MICO</name>
<dbReference type="SUPFAM" id="SSF52540">
    <property type="entry name" value="P-loop containing nucleoside triphosphate hydrolases"/>
    <property type="match status" value="1"/>
</dbReference>
<sequence>MPGILVAGTTSDAGKSLVTTGLCRALHRRGLRVAPFKAQNMSNNSMVCSDGSEIGRAQYLQALAAGVEPGSLHNPVLLKPSSDRRSFVVLRGRPAGELRAGEYATGRTALAQAAFAAYDELAATHDLVICEGAGSPAEVNLRGGDYVNMGLAQHGRLPVVLVADIDRGGALAALYGTWGLLDDADRALLSGYLVNKFRGDESVLEPGLAELSRRCGLPSYGVLPWLADVWIDSEDALSNGRYAPVTAEEPTLSVAAVALPRTSNATDLDPLESEPGVDVTVTRDPRVCAAADLLVLPGSRATVADLRWLRESGIADVVRDRAAAGRPVLGICGGYQMLCEGIDDPVESGAGAVDGLGMLGGTVRFTADKVLGRPTDVWRGLPVAGYTIHHGRPDADGSFPGGATTGTVTGTMWHGIFESDDFRAEWLRQVAEAAGSPWRPAADRPRFAAAREAMIDRLADALETHADVDRMIEVAGESR</sequence>
<dbReference type="GO" id="GO:0003824">
    <property type="term" value="F:catalytic activity"/>
    <property type="evidence" value="ECO:0007669"/>
    <property type="project" value="InterPro"/>
</dbReference>
<dbReference type="PROSITE" id="PS51273">
    <property type="entry name" value="GATASE_TYPE_1"/>
    <property type="match status" value="1"/>
</dbReference>
<evidence type="ECO:0000256" key="1">
    <source>
        <dbReference type="ARBA" id="ARBA00004953"/>
    </source>
</evidence>
<dbReference type="PROSITE" id="PS51274">
    <property type="entry name" value="GATASE_COBBQ"/>
    <property type="match status" value="1"/>
</dbReference>
<dbReference type="CDD" id="cd05389">
    <property type="entry name" value="CobQ_N"/>
    <property type="match status" value="1"/>
</dbReference>
<dbReference type="InterPro" id="IPR002586">
    <property type="entry name" value="CobQ/CobB/MinD/ParA_Nub-bd_dom"/>
</dbReference>
<keyword evidence="2 4" id="KW-0169">Cobalamin biosynthesis</keyword>
<evidence type="ECO:0000313" key="7">
    <source>
        <dbReference type="EMBL" id="NNG40447.1"/>
    </source>
</evidence>
<keyword evidence="8" id="KW-1185">Reference proteome</keyword>
<dbReference type="HAMAP" id="MF_00028">
    <property type="entry name" value="CobQ"/>
    <property type="match status" value="1"/>
</dbReference>
<dbReference type="InterPro" id="IPR033949">
    <property type="entry name" value="CobQ_GATase1"/>
</dbReference>
<evidence type="ECO:0000259" key="6">
    <source>
        <dbReference type="Pfam" id="PF07685"/>
    </source>
</evidence>
<dbReference type="Pfam" id="PF01656">
    <property type="entry name" value="CbiA"/>
    <property type="match status" value="1"/>
</dbReference>
<accession>A0A849AKW0</accession>
<feature type="domain" description="CobQ/CobB/MinD/ParA nucleotide binding" evidence="5">
    <location>
        <begin position="4"/>
        <end position="230"/>
    </location>
</feature>
<dbReference type="Proteomes" id="UP000557772">
    <property type="component" value="Unassembled WGS sequence"/>
</dbReference>
<dbReference type="SUPFAM" id="SSF52317">
    <property type="entry name" value="Class I glutamine amidotransferase-like"/>
    <property type="match status" value="1"/>
</dbReference>
<dbReference type="EMBL" id="JABENB010000002">
    <property type="protein sequence ID" value="NNG40447.1"/>
    <property type="molecule type" value="Genomic_DNA"/>
</dbReference>
<feature type="domain" description="CobB/CobQ-like glutamine amidotransferase" evidence="6">
    <location>
        <begin position="254"/>
        <end position="421"/>
    </location>
</feature>
<gene>
    <name evidence="4" type="primary">cobQ</name>
    <name evidence="7" type="ORF">HJ588_14355</name>
</gene>
<comment type="similarity">
    <text evidence="4">Belongs to the CobB/CobQ family. CobQ subfamily.</text>
</comment>
<evidence type="ECO:0000259" key="5">
    <source>
        <dbReference type="Pfam" id="PF01656"/>
    </source>
</evidence>
<proteinExistence type="inferred from homology"/>
<dbReference type="Gene3D" id="3.40.50.300">
    <property type="entry name" value="P-loop containing nucleotide triphosphate hydrolases"/>
    <property type="match status" value="1"/>
</dbReference>